<feature type="signal peptide" evidence="5">
    <location>
        <begin position="1"/>
        <end position="22"/>
    </location>
</feature>
<dbReference type="InterPro" id="IPR040154">
    <property type="entry name" value="Biotinidase/VNN"/>
</dbReference>
<accession>A0A2T7PQ02</accession>
<keyword evidence="8" id="KW-1185">Reference proteome</keyword>
<dbReference type="SUPFAM" id="SSF56317">
    <property type="entry name" value="Carbon-nitrogen hydrolase"/>
    <property type="match status" value="1"/>
</dbReference>
<sequence length="307" mass="35011">MKRTHQELWVTVFLSLLRVSAGTEVDETAPKFRAAVYEHVVTMPSDPKENVTRAEALSIMRQNLATYAQQAQAARAQGANIIVFPEDGLYGVAFSRESIQPYLEYIPDPKVETWVPCDEPDRFPNTEVQEELSCMAKNHSIYIVANMGDRQPCHPQVNANCRKDGYFQYNTDVAFDPNGRLVARYHKKNLFFEYQFDEPRQAEVVSFQTPFGRWGMFTCFDILFYSPAVEAVVREGIANIAFPTAWMDALPLLASVQFHSAFARGLGVNFLAANIHWPAYRFKVAASTHLQAWRLSITMHRYPANRD</sequence>
<evidence type="ECO:0000313" key="8">
    <source>
        <dbReference type="Proteomes" id="UP000245119"/>
    </source>
</evidence>
<evidence type="ECO:0000259" key="6">
    <source>
        <dbReference type="PROSITE" id="PS50263"/>
    </source>
</evidence>
<evidence type="ECO:0000256" key="3">
    <source>
        <dbReference type="ARBA" id="ARBA00022801"/>
    </source>
</evidence>
<reference evidence="7 8" key="1">
    <citation type="submission" date="2018-04" db="EMBL/GenBank/DDBJ databases">
        <title>The genome of golden apple snail Pomacea canaliculata provides insight into stress tolerance and invasive adaptation.</title>
        <authorList>
            <person name="Liu C."/>
            <person name="Liu B."/>
            <person name="Ren Y."/>
            <person name="Zhang Y."/>
            <person name="Wang H."/>
            <person name="Li S."/>
            <person name="Jiang F."/>
            <person name="Yin L."/>
            <person name="Zhang G."/>
            <person name="Qian W."/>
            <person name="Fan W."/>
        </authorList>
    </citation>
    <scope>NUCLEOTIDE SEQUENCE [LARGE SCALE GENOMIC DNA]</scope>
    <source>
        <strain evidence="7">SZHN2017</strain>
        <tissue evidence="7">Muscle</tissue>
    </source>
</reference>
<comment type="similarity">
    <text evidence="1">Belongs to the carbon-nitrogen hydrolase superfamily. BTD/VNN family.</text>
</comment>
<dbReference type="InterPro" id="IPR036526">
    <property type="entry name" value="C-N_Hydrolase_sf"/>
</dbReference>
<dbReference type="InterPro" id="IPR003010">
    <property type="entry name" value="C-N_Hydrolase"/>
</dbReference>
<keyword evidence="2 5" id="KW-0732">Signal</keyword>
<evidence type="ECO:0000256" key="5">
    <source>
        <dbReference type="SAM" id="SignalP"/>
    </source>
</evidence>
<comment type="caution">
    <text evidence="7">The sequence shown here is derived from an EMBL/GenBank/DDBJ whole genome shotgun (WGS) entry which is preliminary data.</text>
</comment>
<dbReference type="Gene3D" id="3.60.110.10">
    <property type="entry name" value="Carbon-nitrogen hydrolase"/>
    <property type="match status" value="1"/>
</dbReference>
<dbReference type="OrthoDB" id="10250282at2759"/>
<feature type="domain" description="CN hydrolase" evidence="6">
    <location>
        <begin position="47"/>
        <end position="307"/>
    </location>
</feature>
<dbReference type="FunFam" id="3.60.110.10:FF:000001">
    <property type="entry name" value="biotinidase isoform X1"/>
    <property type="match status" value="1"/>
</dbReference>
<dbReference type="AlphaFoldDB" id="A0A2T7PQ02"/>
<dbReference type="EMBL" id="PZQS01000002">
    <property type="protein sequence ID" value="PVD35480.1"/>
    <property type="molecule type" value="Genomic_DNA"/>
</dbReference>
<evidence type="ECO:0000256" key="4">
    <source>
        <dbReference type="ARBA" id="ARBA00023180"/>
    </source>
</evidence>
<name>A0A2T7PQ02_POMCA</name>
<dbReference type="PANTHER" id="PTHR10609:SF27">
    <property type="entry name" value="CN HYDROLASE DOMAIN-CONTAINING PROTEIN-RELATED"/>
    <property type="match status" value="1"/>
</dbReference>
<dbReference type="Proteomes" id="UP000245119">
    <property type="component" value="Linkage Group LG2"/>
</dbReference>
<dbReference type="PROSITE" id="PS50263">
    <property type="entry name" value="CN_HYDROLASE"/>
    <property type="match status" value="1"/>
</dbReference>
<keyword evidence="4" id="KW-0325">Glycoprotein</keyword>
<dbReference type="STRING" id="400727.A0A2T7PQ02"/>
<gene>
    <name evidence="7" type="ORF">C0Q70_02443</name>
</gene>
<dbReference type="PANTHER" id="PTHR10609">
    <property type="entry name" value="BIOTINIDASE-RELATED"/>
    <property type="match status" value="1"/>
</dbReference>
<evidence type="ECO:0000256" key="2">
    <source>
        <dbReference type="ARBA" id="ARBA00022729"/>
    </source>
</evidence>
<keyword evidence="3" id="KW-0378">Hydrolase</keyword>
<feature type="chain" id="PRO_5015675863" description="CN hydrolase domain-containing protein" evidence="5">
    <location>
        <begin position="23"/>
        <end position="307"/>
    </location>
</feature>
<evidence type="ECO:0000256" key="1">
    <source>
        <dbReference type="ARBA" id="ARBA00008225"/>
    </source>
</evidence>
<dbReference type="Pfam" id="PF00795">
    <property type="entry name" value="CN_hydrolase"/>
    <property type="match status" value="1"/>
</dbReference>
<evidence type="ECO:0000313" key="7">
    <source>
        <dbReference type="EMBL" id="PVD35480.1"/>
    </source>
</evidence>
<dbReference type="GO" id="GO:0016811">
    <property type="term" value="F:hydrolase activity, acting on carbon-nitrogen (but not peptide) bonds, in linear amides"/>
    <property type="evidence" value="ECO:0007669"/>
    <property type="project" value="UniProtKB-ARBA"/>
</dbReference>
<proteinExistence type="inferred from homology"/>
<protein>
    <recommendedName>
        <fullName evidence="6">CN hydrolase domain-containing protein</fullName>
    </recommendedName>
</protein>
<organism evidence="7 8">
    <name type="scientific">Pomacea canaliculata</name>
    <name type="common">Golden apple snail</name>
    <dbReference type="NCBI Taxonomy" id="400727"/>
    <lineage>
        <taxon>Eukaryota</taxon>
        <taxon>Metazoa</taxon>
        <taxon>Spiralia</taxon>
        <taxon>Lophotrochozoa</taxon>
        <taxon>Mollusca</taxon>
        <taxon>Gastropoda</taxon>
        <taxon>Caenogastropoda</taxon>
        <taxon>Architaenioglossa</taxon>
        <taxon>Ampullarioidea</taxon>
        <taxon>Ampullariidae</taxon>
        <taxon>Pomacea</taxon>
    </lineage>
</organism>